<evidence type="ECO:0000256" key="6">
    <source>
        <dbReference type="SAM" id="Coils"/>
    </source>
</evidence>
<keyword evidence="4 8" id="KW-1133">Transmembrane helix</keyword>
<accession>A0ABT0INV9</accession>
<keyword evidence="2" id="KW-1003">Cell membrane</keyword>
<evidence type="ECO:0000256" key="5">
    <source>
        <dbReference type="ARBA" id="ARBA00023136"/>
    </source>
</evidence>
<evidence type="ECO:0000256" key="7">
    <source>
        <dbReference type="SAM" id="MobiDB-lite"/>
    </source>
</evidence>
<reference evidence="10 11" key="1">
    <citation type="submission" date="2022-04" db="EMBL/GenBank/DDBJ databases">
        <title>Rhizobium coralii sp. nov., isolated from coral Turbinaria peltata.</title>
        <authorList>
            <person name="Sun H."/>
        </authorList>
    </citation>
    <scope>NUCLEOTIDE SEQUENCE [LARGE SCALE GENOMIC DNA]</scope>
    <source>
        <strain evidence="10 11">NTR19</strain>
    </source>
</reference>
<evidence type="ECO:0000313" key="11">
    <source>
        <dbReference type="Proteomes" id="UP001202827"/>
    </source>
</evidence>
<protein>
    <submittedName>
        <fullName evidence="10">GumC family protein</fullName>
    </submittedName>
</protein>
<keyword evidence="5 8" id="KW-0472">Membrane</keyword>
<feature type="domain" description="Polysaccharide chain length determinant N-terminal" evidence="9">
    <location>
        <begin position="85"/>
        <end position="169"/>
    </location>
</feature>
<dbReference type="RefSeq" id="WP_248682251.1">
    <property type="nucleotide sequence ID" value="NZ_JALPRY010000007.1"/>
</dbReference>
<feature type="coiled-coil region" evidence="6">
    <location>
        <begin position="250"/>
        <end position="277"/>
    </location>
</feature>
<evidence type="ECO:0000256" key="3">
    <source>
        <dbReference type="ARBA" id="ARBA00022692"/>
    </source>
</evidence>
<dbReference type="Proteomes" id="UP001202827">
    <property type="component" value="Unassembled WGS sequence"/>
</dbReference>
<comment type="caution">
    <text evidence="10">The sequence shown here is derived from an EMBL/GenBank/DDBJ whole genome shotgun (WGS) entry which is preliminary data.</text>
</comment>
<feature type="compositionally biased region" description="Basic and acidic residues" evidence="7">
    <location>
        <begin position="10"/>
        <end position="19"/>
    </location>
</feature>
<dbReference type="EMBL" id="JALPRY010000007">
    <property type="protein sequence ID" value="MCK8779533.1"/>
    <property type="molecule type" value="Genomic_DNA"/>
</dbReference>
<evidence type="ECO:0000256" key="2">
    <source>
        <dbReference type="ARBA" id="ARBA00022475"/>
    </source>
</evidence>
<organism evidence="10 11">
    <name type="scientific">Neorhizobium turbinariae</name>
    <dbReference type="NCBI Taxonomy" id="2937795"/>
    <lineage>
        <taxon>Bacteria</taxon>
        <taxon>Pseudomonadati</taxon>
        <taxon>Pseudomonadota</taxon>
        <taxon>Alphaproteobacteria</taxon>
        <taxon>Hyphomicrobiales</taxon>
        <taxon>Rhizobiaceae</taxon>
        <taxon>Rhizobium/Agrobacterium group</taxon>
        <taxon>Neorhizobium</taxon>
    </lineage>
</organism>
<evidence type="ECO:0000256" key="1">
    <source>
        <dbReference type="ARBA" id="ARBA00004651"/>
    </source>
</evidence>
<proteinExistence type="predicted"/>
<evidence type="ECO:0000256" key="8">
    <source>
        <dbReference type="SAM" id="Phobius"/>
    </source>
</evidence>
<feature type="transmembrane region" description="Helical" evidence="8">
    <location>
        <begin position="478"/>
        <end position="502"/>
    </location>
</feature>
<dbReference type="InterPro" id="IPR050445">
    <property type="entry name" value="Bact_polysacc_biosynth/exp"/>
</dbReference>
<sequence length="516" mass="57125">MYTLKKARHGKEVQSDRASDASSYSSVSRRHGYRPGYTSLLSYPADEAELRRPALADVPEREITAPVSRGAPSWQDISGEMVIQWLWRGRVLIGVFLLIGALAGIVFGQVATRKYTVNAQIFVDPSHLKVMAEDLFAQNSQLDAQLYDVESKLRILTSSNVLNSVIQTLKLDEDPEFAGDAAGDASLRQLEALRTLEQHVGANREEGSFIVNLSVWSEKAPKALRIANTIVETFREELIKAQAGEAGRTATELFARLDTLKEEVAKADEAVQRFRRENNILSSSGELVSTLVANQTNTQLVEAQARVIRARSRYQELSTGNMESRLDSASIESQTMTALRTQYSAVKRELDAQAAVFGARHPRLATMRPQLEAIQAQINAEQRRLLEAAKSELAQAEASLMAQQSQVDAMKSVVFEDNEALVQLRQLEREFQSKSSVYDAFMGRAREIAERQQISTTNIRIISPPAIPKTHSFPPRNLYLLIGGAVAGAIIGCAAAVGWGLWGFGRRRTESMSYAR</sequence>
<dbReference type="PANTHER" id="PTHR32309">
    <property type="entry name" value="TYROSINE-PROTEIN KINASE"/>
    <property type="match status" value="1"/>
</dbReference>
<evidence type="ECO:0000259" key="9">
    <source>
        <dbReference type="Pfam" id="PF02706"/>
    </source>
</evidence>
<evidence type="ECO:0000313" key="10">
    <source>
        <dbReference type="EMBL" id="MCK8779533.1"/>
    </source>
</evidence>
<dbReference type="Pfam" id="PF02706">
    <property type="entry name" value="Wzz"/>
    <property type="match status" value="1"/>
</dbReference>
<dbReference type="InterPro" id="IPR003856">
    <property type="entry name" value="LPS_length_determ_N"/>
</dbReference>
<feature type="coiled-coil region" evidence="6">
    <location>
        <begin position="371"/>
        <end position="406"/>
    </location>
</feature>
<name>A0ABT0INV9_9HYPH</name>
<keyword evidence="6" id="KW-0175">Coiled coil</keyword>
<feature type="transmembrane region" description="Helical" evidence="8">
    <location>
        <begin position="91"/>
        <end position="111"/>
    </location>
</feature>
<feature type="region of interest" description="Disordered" evidence="7">
    <location>
        <begin position="1"/>
        <end position="30"/>
    </location>
</feature>
<gene>
    <name evidence="10" type="ORF">M0654_05990</name>
</gene>
<evidence type="ECO:0000256" key="4">
    <source>
        <dbReference type="ARBA" id="ARBA00022989"/>
    </source>
</evidence>
<dbReference type="PANTHER" id="PTHR32309:SF13">
    <property type="entry name" value="FERRIC ENTEROBACTIN TRANSPORT PROTEIN FEPE"/>
    <property type="match status" value="1"/>
</dbReference>
<comment type="subcellular location">
    <subcellularLocation>
        <location evidence="1">Cell membrane</location>
        <topology evidence="1">Multi-pass membrane protein</topology>
    </subcellularLocation>
</comment>
<keyword evidence="3 8" id="KW-0812">Transmembrane</keyword>
<keyword evidence="11" id="KW-1185">Reference proteome</keyword>